<gene>
    <name evidence="2" type="ORF">OF122_17880</name>
</gene>
<organism evidence="2 3">
    <name type="scientific">Pelagibacterium flavum</name>
    <dbReference type="NCBI Taxonomy" id="2984530"/>
    <lineage>
        <taxon>Bacteria</taxon>
        <taxon>Pseudomonadati</taxon>
        <taxon>Pseudomonadota</taxon>
        <taxon>Alphaproteobacteria</taxon>
        <taxon>Hyphomicrobiales</taxon>
        <taxon>Devosiaceae</taxon>
        <taxon>Pelagibacterium</taxon>
    </lineage>
</organism>
<reference evidence="2" key="1">
    <citation type="submission" date="2022-10" db="EMBL/GenBank/DDBJ databases">
        <title>YIM 151497 complete genome.</title>
        <authorList>
            <person name="Chen X."/>
        </authorList>
    </citation>
    <scope>NUCLEOTIDE SEQUENCE</scope>
    <source>
        <strain evidence="2">YIM 151497</strain>
    </source>
</reference>
<sequence>MKTRRLGKTDFLVSEIGLGTWQLGGDFGPIEDNDASTILANAARLGVNFWDTADVYGNGLSEHRIGTFYGKPDGLVVATKVGRAAALYPDKYTKGGVRESLEESARRLCVDSIDLAQLHCVPRDVLEAGEIFGWMDEIKAEGLIKNWGASVETIAEAEICLEHEGLATLQIIFNIFRQDAAESLLDKAMERDVGVIVRLPLASGLLSGKYTRDTEFSPTDHRSYNRDGQAFSVGETFGGIPFEVGVELADELRGYVPEGQRMSLFALRWILDHKAVSTIIAGVSRPDQIGVNAEAGDLPELPRSVHESLATFYAEKVRPNIRGEI</sequence>
<evidence type="ECO:0000313" key="3">
    <source>
        <dbReference type="Proteomes" id="UP001163882"/>
    </source>
</evidence>
<dbReference type="InterPro" id="IPR023210">
    <property type="entry name" value="NADP_OxRdtase_dom"/>
</dbReference>
<dbReference type="Proteomes" id="UP001163882">
    <property type="component" value="Chromosome"/>
</dbReference>
<evidence type="ECO:0000313" key="2">
    <source>
        <dbReference type="EMBL" id="UYQ71886.1"/>
    </source>
</evidence>
<dbReference type="InterPro" id="IPR053135">
    <property type="entry name" value="AKR2_Oxidoreductase"/>
</dbReference>
<dbReference type="PANTHER" id="PTHR43312:SF1">
    <property type="entry name" value="NADP-DEPENDENT OXIDOREDUCTASE DOMAIN-CONTAINING PROTEIN"/>
    <property type="match status" value="1"/>
</dbReference>
<dbReference type="PANTHER" id="PTHR43312">
    <property type="entry name" value="D-THREO-ALDOSE 1-DEHYDROGENASE"/>
    <property type="match status" value="1"/>
</dbReference>
<name>A0ABY6IMR2_9HYPH</name>
<evidence type="ECO:0000259" key="1">
    <source>
        <dbReference type="Pfam" id="PF00248"/>
    </source>
</evidence>
<protein>
    <submittedName>
        <fullName evidence="2">Aldo/keto reductase</fullName>
    </submittedName>
</protein>
<dbReference type="Gene3D" id="3.20.20.100">
    <property type="entry name" value="NADP-dependent oxidoreductase domain"/>
    <property type="match status" value="1"/>
</dbReference>
<dbReference type="SUPFAM" id="SSF51430">
    <property type="entry name" value="NAD(P)-linked oxidoreductase"/>
    <property type="match status" value="1"/>
</dbReference>
<proteinExistence type="predicted"/>
<keyword evidence="3" id="KW-1185">Reference proteome</keyword>
<accession>A0ABY6IMR2</accession>
<feature type="domain" description="NADP-dependent oxidoreductase" evidence="1">
    <location>
        <begin position="15"/>
        <end position="310"/>
    </location>
</feature>
<dbReference type="CDD" id="cd19086">
    <property type="entry name" value="AKR_AKR11C1"/>
    <property type="match status" value="1"/>
</dbReference>
<dbReference type="Pfam" id="PF00248">
    <property type="entry name" value="Aldo_ket_red"/>
    <property type="match status" value="1"/>
</dbReference>
<dbReference type="InterPro" id="IPR036812">
    <property type="entry name" value="NAD(P)_OxRdtase_dom_sf"/>
</dbReference>
<dbReference type="EMBL" id="CP107716">
    <property type="protein sequence ID" value="UYQ71886.1"/>
    <property type="molecule type" value="Genomic_DNA"/>
</dbReference>
<dbReference type="RefSeq" id="WP_264225533.1">
    <property type="nucleotide sequence ID" value="NZ_CP107716.1"/>
</dbReference>